<accession>X1NWE2</accession>
<name>X1NWE2_9ZZZZ</name>
<feature type="coiled-coil region" evidence="1">
    <location>
        <begin position="32"/>
        <end position="59"/>
    </location>
</feature>
<dbReference type="EMBL" id="BARV01031153">
    <property type="protein sequence ID" value="GAI34521.1"/>
    <property type="molecule type" value="Genomic_DNA"/>
</dbReference>
<feature type="non-terminal residue" evidence="3">
    <location>
        <position position="1"/>
    </location>
</feature>
<dbReference type="Pfam" id="PF00437">
    <property type="entry name" value="T2SSE"/>
    <property type="match status" value="1"/>
</dbReference>
<dbReference type="InterPro" id="IPR001482">
    <property type="entry name" value="T2SS/T4SS_dom"/>
</dbReference>
<gene>
    <name evidence="3" type="ORF">S06H3_49348</name>
</gene>
<evidence type="ECO:0000313" key="3">
    <source>
        <dbReference type="EMBL" id="GAI34521.1"/>
    </source>
</evidence>
<dbReference type="AlphaFoldDB" id="X1NWE2"/>
<keyword evidence="1" id="KW-0175">Coiled coil</keyword>
<evidence type="ECO:0000256" key="1">
    <source>
        <dbReference type="SAM" id="Coils"/>
    </source>
</evidence>
<evidence type="ECO:0000259" key="2">
    <source>
        <dbReference type="Pfam" id="PF00437"/>
    </source>
</evidence>
<reference evidence="3" key="1">
    <citation type="journal article" date="2014" name="Front. Microbiol.">
        <title>High frequency of phylogenetically diverse reductive dehalogenase-homologous genes in deep subseafloor sedimentary metagenomes.</title>
        <authorList>
            <person name="Kawai M."/>
            <person name="Futagami T."/>
            <person name="Toyoda A."/>
            <person name="Takaki Y."/>
            <person name="Nishi S."/>
            <person name="Hori S."/>
            <person name="Arai W."/>
            <person name="Tsubouchi T."/>
            <person name="Morono Y."/>
            <person name="Uchiyama I."/>
            <person name="Ito T."/>
            <person name="Fujiyama A."/>
            <person name="Inagaki F."/>
            <person name="Takami H."/>
        </authorList>
    </citation>
    <scope>NUCLEOTIDE SEQUENCE</scope>
    <source>
        <strain evidence="3">Expedition CK06-06</strain>
    </source>
</reference>
<sequence>KFLTRQHKLESKIFLITLSDFNNYLLSYQVPEREVERALERLEEEIKGEAKRKDVEKKEFGRLVEEAPIIKMVAVILRQAVEGKASDIHIEPTRENLRVRFRLDGVLYPSLVLPLKISQLP</sequence>
<comment type="caution">
    <text evidence="3">The sequence shown here is derived from an EMBL/GenBank/DDBJ whole genome shotgun (WGS) entry which is preliminary data.</text>
</comment>
<organism evidence="3">
    <name type="scientific">marine sediment metagenome</name>
    <dbReference type="NCBI Taxonomy" id="412755"/>
    <lineage>
        <taxon>unclassified sequences</taxon>
        <taxon>metagenomes</taxon>
        <taxon>ecological metagenomes</taxon>
    </lineage>
</organism>
<dbReference type="SUPFAM" id="SSF52540">
    <property type="entry name" value="P-loop containing nucleoside triphosphate hydrolases"/>
    <property type="match status" value="1"/>
</dbReference>
<protein>
    <recommendedName>
        <fullName evidence="2">Bacterial type II secretion system protein E domain-containing protein</fullName>
    </recommendedName>
</protein>
<dbReference type="InterPro" id="IPR027417">
    <property type="entry name" value="P-loop_NTPase"/>
</dbReference>
<proteinExistence type="predicted"/>
<dbReference type="Gene3D" id="3.30.450.90">
    <property type="match status" value="1"/>
</dbReference>
<feature type="domain" description="Bacterial type II secretion system protein E" evidence="2">
    <location>
        <begin position="65"/>
        <end position="109"/>
    </location>
</feature>